<keyword evidence="6" id="KW-1185">Reference proteome</keyword>
<name>A0A1G6PM57_9BACI</name>
<sequence>MGKLFLSGGGSEDQTIAIDRIFVSGIMESKFDEVLKGYVDGGGVVYGGSAGAIIFGNNILTSAHLDINTVEVEDFKGMGMIGNYSVWCHFKKNNDRLINRFVAEYDSSVIALPEETAIFIDGSEKKVIGTEPAYIFTNKGIKSITGNFSL</sequence>
<keyword evidence="3" id="KW-0378">Hydrolase</keyword>
<keyword evidence="2" id="KW-0645">Protease</keyword>
<keyword evidence="4" id="KW-0720">Serine protease</keyword>
<protein>
    <submittedName>
        <fullName evidence="5">Dipeptidase E</fullName>
    </submittedName>
</protein>
<dbReference type="SUPFAM" id="SSF52317">
    <property type="entry name" value="Class I glutamine amidotransferase-like"/>
    <property type="match status" value="1"/>
</dbReference>
<dbReference type="Pfam" id="PF03575">
    <property type="entry name" value="Peptidase_S51"/>
    <property type="match status" value="1"/>
</dbReference>
<dbReference type="Gene3D" id="3.40.50.880">
    <property type="match status" value="1"/>
</dbReference>
<comment type="similarity">
    <text evidence="1">Belongs to the peptidase S51 family.</text>
</comment>
<reference evidence="6" key="1">
    <citation type="submission" date="2016-10" db="EMBL/GenBank/DDBJ databases">
        <authorList>
            <person name="Varghese N."/>
            <person name="Submissions S."/>
        </authorList>
    </citation>
    <scope>NUCLEOTIDE SEQUENCE [LARGE SCALE GENOMIC DNA]</scope>
    <source>
        <strain evidence="6">DSM 21620</strain>
    </source>
</reference>
<dbReference type="InterPro" id="IPR029062">
    <property type="entry name" value="Class_I_gatase-like"/>
</dbReference>
<dbReference type="EMBL" id="FMZB01000004">
    <property type="protein sequence ID" value="SDC81263.1"/>
    <property type="molecule type" value="Genomic_DNA"/>
</dbReference>
<evidence type="ECO:0000256" key="2">
    <source>
        <dbReference type="ARBA" id="ARBA00022670"/>
    </source>
</evidence>
<dbReference type="GO" id="GO:0008236">
    <property type="term" value="F:serine-type peptidase activity"/>
    <property type="evidence" value="ECO:0007669"/>
    <property type="project" value="UniProtKB-KW"/>
</dbReference>
<evidence type="ECO:0000256" key="4">
    <source>
        <dbReference type="ARBA" id="ARBA00022825"/>
    </source>
</evidence>
<accession>A0A1G6PM57</accession>
<dbReference type="InterPro" id="IPR005320">
    <property type="entry name" value="Peptidase_S51"/>
</dbReference>
<dbReference type="Proteomes" id="UP000198666">
    <property type="component" value="Unassembled WGS sequence"/>
</dbReference>
<dbReference type="GO" id="GO:0006508">
    <property type="term" value="P:proteolysis"/>
    <property type="evidence" value="ECO:0007669"/>
    <property type="project" value="UniProtKB-KW"/>
</dbReference>
<evidence type="ECO:0000256" key="1">
    <source>
        <dbReference type="ARBA" id="ARBA00006534"/>
    </source>
</evidence>
<proteinExistence type="inferred from homology"/>
<dbReference type="RefSeq" id="WP_170829632.1">
    <property type="nucleotide sequence ID" value="NZ_FMZB01000004.1"/>
</dbReference>
<dbReference type="AlphaFoldDB" id="A0A1G6PM57"/>
<evidence type="ECO:0000313" key="6">
    <source>
        <dbReference type="Proteomes" id="UP000198666"/>
    </source>
</evidence>
<evidence type="ECO:0000256" key="3">
    <source>
        <dbReference type="ARBA" id="ARBA00022801"/>
    </source>
</evidence>
<organism evidence="5 6">
    <name type="scientific">Terribacillus halophilus</name>
    <dbReference type="NCBI Taxonomy" id="361279"/>
    <lineage>
        <taxon>Bacteria</taxon>
        <taxon>Bacillati</taxon>
        <taxon>Bacillota</taxon>
        <taxon>Bacilli</taxon>
        <taxon>Bacillales</taxon>
        <taxon>Bacillaceae</taxon>
        <taxon>Terribacillus</taxon>
    </lineage>
</organism>
<gene>
    <name evidence="5" type="ORF">SAMN05421663_104185</name>
</gene>
<evidence type="ECO:0000313" key="5">
    <source>
        <dbReference type="EMBL" id="SDC81263.1"/>
    </source>
</evidence>